<reference evidence="2" key="1">
    <citation type="submission" date="2018-05" db="EMBL/GenBank/DDBJ databases">
        <authorList>
            <person name="Lanie J.A."/>
            <person name="Ng W.-L."/>
            <person name="Kazmierczak K.M."/>
            <person name="Andrzejewski T.M."/>
            <person name="Davidsen T.M."/>
            <person name="Wayne K.J."/>
            <person name="Tettelin H."/>
            <person name="Glass J.I."/>
            <person name="Rusch D."/>
            <person name="Podicherti R."/>
            <person name="Tsui H.-C.T."/>
            <person name="Winkler M.E."/>
        </authorList>
    </citation>
    <scope>NUCLEOTIDE SEQUENCE</scope>
</reference>
<keyword evidence="1" id="KW-0472">Membrane</keyword>
<evidence type="ECO:0000313" key="2">
    <source>
        <dbReference type="EMBL" id="SVA06882.1"/>
    </source>
</evidence>
<evidence type="ECO:0008006" key="3">
    <source>
        <dbReference type="Google" id="ProtNLM"/>
    </source>
</evidence>
<gene>
    <name evidence="2" type="ORF">METZ01_LOCUS59736</name>
</gene>
<feature type="transmembrane region" description="Helical" evidence="1">
    <location>
        <begin position="10"/>
        <end position="27"/>
    </location>
</feature>
<sequence length="275" mass="32066">MIISQRNFQIFKYSIYIFLTANFPLFFAEEWAAASIRFVDGISLNQIIEGFAASIDTIAWLILLYMFELETYVLDDHQFTKKVALSLRLVRIISYLFIIYAFYGYLVVLFYTLDISPLENITNLCNLTNGQWTYSIDFQEYQIINSENCLTLSSSNTFLQFSGINAVVDNNGYIDIVRLAWIDVINSSVWLLVVLVLEADVYMQENNINNALINETSKISKYILYAILFFNAAFWSLNGDFVDWWDAWLWLIAFIFIELNIIQWKDEDIEKNAVA</sequence>
<name>A0A381SS97_9ZZZZ</name>
<dbReference type="AlphaFoldDB" id="A0A381SS97"/>
<keyword evidence="1" id="KW-1133">Transmembrane helix</keyword>
<organism evidence="2">
    <name type="scientific">marine metagenome</name>
    <dbReference type="NCBI Taxonomy" id="408172"/>
    <lineage>
        <taxon>unclassified sequences</taxon>
        <taxon>metagenomes</taxon>
        <taxon>ecological metagenomes</taxon>
    </lineage>
</organism>
<dbReference type="EMBL" id="UINC01003502">
    <property type="protein sequence ID" value="SVA06882.1"/>
    <property type="molecule type" value="Genomic_DNA"/>
</dbReference>
<evidence type="ECO:0000256" key="1">
    <source>
        <dbReference type="SAM" id="Phobius"/>
    </source>
</evidence>
<proteinExistence type="predicted"/>
<accession>A0A381SS97</accession>
<feature type="transmembrane region" description="Helical" evidence="1">
    <location>
        <begin position="88"/>
        <end position="113"/>
    </location>
</feature>
<keyword evidence="1" id="KW-0812">Transmembrane</keyword>
<feature type="transmembrane region" description="Helical" evidence="1">
    <location>
        <begin position="47"/>
        <end position="67"/>
    </location>
</feature>
<feature type="transmembrane region" description="Helical" evidence="1">
    <location>
        <begin position="222"/>
        <end position="238"/>
    </location>
</feature>
<feature type="transmembrane region" description="Helical" evidence="1">
    <location>
        <begin position="244"/>
        <end position="262"/>
    </location>
</feature>
<protein>
    <recommendedName>
        <fullName evidence="3">Shikimate kinase</fullName>
    </recommendedName>
</protein>
<feature type="transmembrane region" description="Helical" evidence="1">
    <location>
        <begin position="179"/>
        <end position="201"/>
    </location>
</feature>